<evidence type="ECO:0000313" key="2">
    <source>
        <dbReference type="EMBL" id="EIE75336.1"/>
    </source>
</evidence>
<reference evidence="2 3" key="1">
    <citation type="journal article" date="2009" name="PLoS Genet.">
        <title>Genomic analysis of the basal lineage fungus Rhizopus oryzae reveals a whole-genome duplication.</title>
        <authorList>
            <person name="Ma L.-J."/>
            <person name="Ibrahim A.S."/>
            <person name="Skory C."/>
            <person name="Grabherr M.G."/>
            <person name="Burger G."/>
            <person name="Butler M."/>
            <person name="Elias M."/>
            <person name="Idnurm A."/>
            <person name="Lang B.F."/>
            <person name="Sone T."/>
            <person name="Abe A."/>
            <person name="Calvo S.E."/>
            <person name="Corrochano L.M."/>
            <person name="Engels R."/>
            <person name="Fu J."/>
            <person name="Hansberg W."/>
            <person name="Kim J.-M."/>
            <person name="Kodira C.D."/>
            <person name="Koehrsen M.J."/>
            <person name="Liu B."/>
            <person name="Miranda-Saavedra D."/>
            <person name="O'Leary S."/>
            <person name="Ortiz-Castellanos L."/>
            <person name="Poulter R."/>
            <person name="Rodriguez-Romero J."/>
            <person name="Ruiz-Herrera J."/>
            <person name="Shen Y.-Q."/>
            <person name="Zeng Q."/>
            <person name="Galagan J."/>
            <person name="Birren B.W."/>
            <person name="Cuomo C.A."/>
            <person name="Wickes B.L."/>
        </authorList>
    </citation>
    <scope>NUCLEOTIDE SEQUENCE [LARGE SCALE GENOMIC DNA]</scope>
    <source>
        <strain evidence="3">RA 99-880 / ATCC MYA-4621 / FGSC 9543 / NRRL 43880</strain>
    </source>
</reference>
<feature type="compositionally biased region" description="Basic and acidic residues" evidence="1">
    <location>
        <begin position="1"/>
        <end position="14"/>
    </location>
</feature>
<dbReference type="AlphaFoldDB" id="I1BGK6"/>
<dbReference type="STRING" id="246409.I1BGK6"/>
<gene>
    <name evidence="2" type="ORF">RO3G_00040</name>
</gene>
<dbReference type="GeneID" id="93607012"/>
<evidence type="ECO:0008006" key="4">
    <source>
        <dbReference type="Google" id="ProtNLM"/>
    </source>
</evidence>
<dbReference type="VEuPathDB" id="FungiDB:RO3G_00040"/>
<dbReference type="EMBL" id="CH476732">
    <property type="protein sequence ID" value="EIE75336.1"/>
    <property type="molecule type" value="Genomic_DNA"/>
</dbReference>
<feature type="region of interest" description="Disordered" evidence="1">
    <location>
        <begin position="1"/>
        <end position="26"/>
    </location>
</feature>
<organism evidence="2 3">
    <name type="scientific">Rhizopus delemar (strain RA 99-880 / ATCC MYA-4621 / FGSC 9543 / NRRL 43880)</name>
    <name type="common">Mucormycosis agent</name>
    <name type="synonym">Rhizopus arrhizus var. delemar</name>
    <dbReference type="NCBI Taxonomy" id="246409"/>
    <lineage>
        <taxon>Eukaryota</taxon>
        <taxon>Fungi</taxon>
        <taxon>Fungi incertae sedis</taxon>
        <taxon>Mucoromycota</taxon>
        <taxon>Mucoromycotina</taxon>
        <taxon>Mucoromycetes</taxon>
        <taxon>Mucorales</taxon>
        <taxon>Mucorineae</taxon>
        <taxon>Rhizopodaceae</taxon>
        <taxon>Rhizopus</taxon>
    </lineage>
</organism>
<proteinExistence type="predicted"/>
<sequence>MDEEEHGFSGERFEGQSSRGKPAINETASARANLQTVVGDTMDIMGEFPEVQGVFIVMDNVSTQAPFRIDPIIIKKGYTPVYLPPYSLELCAIE</sequence>
<evidence type="ECO:0000313" key="3">
    <source>
        <dbReference type="Proteomes" id="UP000009138"/>
    </source>
</evidence>
<dbReference type="InParanoid" id="I1BGK6"/>
<name>I1BGK6_RHIO9</name>
<keyword evidence="3" id="KW-1185">Reference proteome</keyword>
<evidence type="ECO:0000256" key="1">
    <source>
        <dbReference type="SAM" id="MobiDB-lite"/>
    </source>
</evidence>
<accession>I1BGK6</accession>
<dbReference type="Proteomes" id="UP000009138">
    <property type="component" value="Unassembled WGS sequence"/>
</dbReference>
<protein>
    <recommendedName>
        <fullName evidence="4">Tc1-like transposase DDE domain-containing protein</fullName>
    </recommendedName>
</protein>
<dbReference type="RefSeq" id="XP_067510732.1">
    <property type="nucleotide sequence ID" value="XM_067654631.1"/>
</dbReference>